<name>A0ABV0P6U3_9TELE</name>
<protein>
    <submittedName>
        <fullName evidence="2">Uncharacterized protein</fullName>
    </submittedName>
</protein>
<accession>A0ABV0P6U3</accession>
<sequence length="212" mass="23436">MVEFPPRRNSLELRAKLWAIIRGRACAHKVFDFYLHVKANIGSLWAAGSRHLCLCGLNAYGQVMMELLAGKDSTEALLLNLRIIFFCRIEDSGCEGDRLAFLHESAPEAILAGVTPNCDRSGHVVVPQHWALFINFGSKHIHPFSWLCDICDVPVSLVFIQQPLQIHFHSNRGTARSALHGGTHGSNSKWTTPSTDSTAPEAPSISHSDRSL</sequence>
<proteinExistence type="predicted"/>
<comment type="caution">
    <text evidence="2">The sequence shown here is derived from an EMBL/GenBank/DDBJ whole genome shotgun (WGS) entry which is preliminary data.</text>
</comment>
<dbReference type="Proteomes" id="UP001476798">
    <property type="component" value="Unassembled WGS sequence"/>
</dbReference>
<evidence type="ECO:0000256" key="1">
    <source>
        <dbReference type="SAM" id="MobiDB-lite"/>
    </source>
</evidence>
<evidence type="ECO:0000313" key="2">
    <source>
        <dbReference type="EMBL" id="MEQ2179155.1"/>
    </source>
</evidence>
<gene>
    <name evidence="2" type="ORF">GOODEAATRI_021727</name>
</gene>
<keyword evidence="3" id="KW-1185">Reference proteome</keyword>
<feature type="region of interest" description="Disordered" evidence="1">
    <location>
        <begin position="177"/>
        <end position="212"/>
    </location>
</feature>
<dbReference type="EMBL" id="JAHRIO010062115">
    <property type="protein sequence ID" value="MEQ2179155.1"/>
    <property type="molecule type" value="Genomic_DNA"/>
</dbReference>
<feature type="compositionally biased region" description="Polar residues" evidence="1">
    <location>
        <begin position="185"/>
        <end position="198"/>
    </location>
</feature>
<evidence type="ECO:0000313" key="3">
    <source>
        <dbReference type="Proteomes" id="UP001476798"/>
    </source>
</evidence>
<organism evidence="2 3">
    <name type="scientific">Goodea atripinnis</name>
    <dbReference type="NCBI Taxonomy" id="208336"/>
    <lineage>
        <taxon>Eukaryota</taxon>
        <taxon>Metazoa</taxon>
        <taxon>Chordata</taxon>
        <taxon>Craniata</taxon>
        <taxon>Vertebrata</taxon>
        <taxon>Euteleostomi</taxon>
        <taxon>Actinopterygii</taxon>
        <taxon>Neopterygii</taxon>
        <taxon>Teleostei</taxon>
        <taxon>Neoteleostei</taxon>
        <taxon>Acanthomorphata</taxon>
        <taxon>Ovalentaria</taxon>
        <taxon>Atherinomorphae</taxon>
        <taxon>Cyprinodontiformes</taxon>
        <taxon>Goodeidae</taxon>
        <taxon>Goodea</taxon>
    </lineage>
</organism>
<reference evidence="2 3" key="1">
    <citation type="submission" date="2021-06" db="EMBL/GenBank/DDBJ databases">
        <authorList>
            <person name="Palmer J.M."/>
        </authorList>
    </citation>
    <scope>NUCLEOTIDE SEQUENCE [LARGE SCALE GENOMIC DNA]</scope>
    <source>
        <strain evidence="2 3">GA_2019</strain>
        <tissue evidence="2">Muscle</tissue>
    </source>
</reference>